<reference evidence="1 2" key="1">
    <citation type="journal article" date="2020" name="Proc. Natl. Acad. Sci. U.S.A.">
        <title>Ecological drivers of bacterial community assembly in synthetic phycospheres.</title>
        <authorList>
            <person name="Fu H."/>
            <person name="Uchimiya M."/>
            <person name="Gore J."/>
            <person name="Moran M.A."/>
        </authorList>
    </citation>
    <scope>NUCLEOTIDE SEQUENCE [LARGE SCALE GENOMIC DNA]</scope>
    <source>
        <strain evidence="1">HF-Din03</strain>
    </source>
</reference>
<comment type="caution">
    <text evidence="1">The sequence shown here is derived from an EMBL/GenBank/DDBJ whole genome shotgun (WGS) entry which is preliminary data.</text>
</comment>
<dbReference type="EMBL" id="JABXIY010000028">
    <property type="protein sequence ID" value="NVK97495.1"/>
    <property type="molecule type" value="Genomic_DNA"/>
</dbReference>
<name>A0A850LJ09_9RHOB</name>
<gene>
    <name evidence="1" type="ORF">HW564_11235</name>
</gene>
<dbReference type="Proteomes" id="UP000565723">
    <property type="component" value="Unassembled WGS sequence"/>
</dbReference>
<organism evidence="1 2">
    <name type="scientific">Ruegeria pomeroyi</name>
    <dbReference type="NCBI Taxonomy" id="89184"/>
    <lineage>
        <taxon>Bacteria</taxon>
        <taxon>Pseudomonadati</taxon>
        <taxon>Pseudomonadota</taxon>
        <taxon>Alphaproteobacteria</taxon>
        <taxon>Rhodobacterales</taxon>
        <taxon>Roseobacteraceae</taxon>
        <taxon>Ruegeria</taxon>
    </lineage>
</organism>
<evidence type="ECO:0000313" key="2">
    <source>
        <dbReference type="Proteomes" id="UP000565723"/>
    </source>
</evidence>
<dbReference type="AlphaFoldDB" id="A0A850LJ09"/>
<sequence>MVATVKLRHVDRTDSGGWRYRRRVPTPLVEVTGKAWFRHYFEAKTEVALVGEYPKAEAAFAKLVKEAKARLSAVETRSPREAWFAARV</sequence>
<evidence type="ECO:0000313" key="1">
    <source>
        <dbReference type="EMBL" id="NVK97495.1"/>
    </source>
</evidence>
<dbReference type="RefSeq" id="WP_044027971.1">
    <property type="nucleotide sequence ID" value="NZ_CP076685.1"/>
</dbReference>
<proteinExistence type="predicted"/>
<protein>
    <submittedName>
        <fullName evidence="1">Uncharacterized protein</fullName>
    </submittedName>
</protein>
<accession>A0A850LJ09</accession>